<reference evidence="3" key="1">
    <citation type="submission" date="2011-02" db="EMBL/GenBank/DDBJ databases">
        <title>Complete sequence of Spirochaeta sp. Buddy.</title>
        <authorList>
            <person name="Lucas S."/>
            <person name="Copeland A."/>
            <person name="Lapidus A."/>
            <person name="Cheng J.-F."/>
            <person name="Goodwin L."/>
            <person name="Pitluck S."/>
            <person name="Zeytun A."/>
            <person name="Detter J.C."/>
            <person name="Han C."/>
            <person name="Tapia R."/>
            <person name="Land M."/>
            <person name="Hauser L."/>
            <person name="Kyrpides N."/>
            <person name="Ivanova N."/>
            <person name="Mikhailova N."/>
            <person name="Pagani I."/>
            <person name="Ritalahti K.M."/>
            <person name="Loeffler F.E."/>
            <person name="Woyke T."/>
        </authorList>
    </citation>
    <scope>NUCLEOTIDE SEQUENCE [LARGE SCALE GENOMIC DNA]</scope>
    <source>
        <strain evidence="3">ATCC BAA-1886 / DSM 22777 / Buddy</strain>
    </source>
</reference>
<feature type="coiled-coil region" evidence="1">
    <location>
        <begin position="19"/>
        <end position="74"/>
    </location>
</feature>
<keyword evidence="3" id="KW-1185">Reference proteome</keyword>
<sequence length="86" mass="9942">MTVLERSLLESMNLVQPEVEKMAVEIDELKEKLEKATKNSDMWYGYYNEKDSKVKKLEAEITTLKAQKKEQEVAASNSFDNLKEAI</sequence>
<dbReference type="EMBL" id="CP002541">
    <property type="protein sequence ID" value="ADY13662.1"/>
    <property type="molecule type" value="Genomic_DNA"/>
</dbReference>
<dbReference type="HOGENOM" id="CLU_2496282_0_0_12"/>
<dbReference type="STRING" id="158189.SpiBuddy_1838"/>
<proteinExistence type="predicted"/>
<gene>
    <name evidence="2" type="ordered locus">SpiBuddy_1838</name>
</gene>
<dbReference type="AlphaFoldDB" id="F0RWN1"/>
<name>F0RWN1_SPHGB</name>
<evidence type="ECO:0000313" key="2">
    <source>
        <dbReference type="EMBL" id="ADY13662.1"/>
    </source>
</evidence>
<dbReference type="RefSeq" id="WP_013607511.1">
    <property type="nucleotide sequence ID" value="NC_015152.1"/>
</dbReference>
<organism evidence="2 3">
    <name type="scientific">Sphaerochaeta globosa (strain ATCC BAA-1886 / DSM 22777 / Buddy)</name>
    <name type="common">Spirochaeta sp. (strain Buddy)</name>
    <dbReference type="NCBI Taxonomy" id="158189"/>
    <lineage>
        <taxon>Bacteria</taxon>
        <taxon>Pseudomonadati</taxon>
        <taxon>Spirochaetota</taxon>
        <taxon>Spirochaetia</taxon>
        <taxon>Spirochaetales</taxon>
        <taxon>Sphaerochaetaceae</taxon>
        <taxon>Sphaerochaeta</taxon>
    </lineage>
</organism>
<dbReference type="KEGG" id="sbu:SpiBuddy_1838"/>
<protein>
    <submittedName>
        <fullName evidence="2">Uncharacterized protein</fullName>
    </submittedName>
</protein>
<evidence type="ECO:0000256" key="1">
    <source>
        <dbReference type="SAM" id="Coils"/>
    </source>
</evidence>
<accession>F0RWN1</accession>
<dbReference type="Proteomes" id="UP000008466">
    <property type="component" value="Chromosome"/>
</dbReference>
<evidence type="ECO:0000313" key="3">
    <source>
        <dbReference type="Proteomes" id="UP000008466"/>
    </source>
</evidence>
<keyword evidence="1" id="KW-0175">Coiled coil</keyword>